<comment type="caution">
    <text evidence="9">The sequence shown here is derived from an EMBL/GenBank/DDBJ whole genome shotgun (WGS) entry which is preliminary data.</text>
</comment>
<dbReference type="PANTHER" id="PTHR46594">
    <property type="entry name" value="P-TYPE CATION-TRANSPORTING ATPASE"/>
    <property type="match status" value="1"/>
</dbReference>
<organism evidence="9 10">
    <name type="scientific">Marivirga lumbricoides</name>
    <dbReference type="NCBI Taxonomy" id="1046115"/>
    <lineage>
        <taxon>Bacteria</taxon>
        <taxon>Pseudomonadati</taxon>
        <taxon>Bacteroidota</taxon>
        <taxon>Cytophagia</taxon>
        <taxon>Cytophagales</taxon>
        <taxon>Marivirgaceae</taxon>
        <taxon>Marivirga</taxon>
    </lineage>
</organism>
<gene>
    <name evidence="9" type="primary">ccoI</name>
    <name evidence="9" type="ORF">GCM10011506_30970</name>
</gene>
<dbReference type="Pfam" id="PF00122">
    <property type="entry name" value="E1-E2_ATPase"/>
    <property type="match status" value="1"/>
</dbReference>
<keyword evidence="4 6" id="KW-1133">Transmembrane helix</keyword>
<dbReference type="InterPro" id="IPR008250">
    <property type="entry name" value="ATPase_P-typ_transduc_dom_A_sf"/>
</dbReference>
<evidence type="ECO:0000256" key="3">
    <source>
        <dbReference type="ARBA" id="ARBA00022723"/>
    </source>
</evidence>
<dbReference type="SUPFAM" id="SSF81653">
    <property type="entry name" value="Calcium ATPase, transduction domain A"/>
    <property type="match status" value="1"/>
</dbReference>
<feature type="domain" description="Putative metal-binding" evidence="8">
    <location>
        <begin position="13"/>
        <end position="66"/>
    </location>
</feature>
<keyword evidence="3" id="KW-0479">Metal-binding</keyword>
<evidence type="ECO:0000256" key="2">
    <source>
        <dbReference type="ARBA" id="ARBA00022692"/>
    </source>
</evidence>
<dbReference type="PROSITE" id="PS00154">
    <property type="entry name" value="ATPASE_E1_E2"/>
    <property type="match status" value="1"/>
</dbReference>
<comment type="subcellular location">
    <subcellularLocation>
        <location evidence="1">Membrane</location>
    </subcellularLocation>
</comment>
<feature type="domain" description="P-type ATPase A" evidence="7">
    <location>
        <begin position="309"/>
        <end position="403"/>
    </location>
</feature>
<dbReference type="PRINTS" id="PR00943">
    <property type="entry name" value="CUATPASE"/>
</dbReference>
<feature type="transmembrane region" description="Helical" evidence="6">
    <location>
        <begin position="741"/>
        <end position="765"/>
    </location>
</feature>
<feature type="transmembrane region" description="Helical" evidence="6">
    <location>
        <begin position="214"/>
        <end position="232"/>
    </location>
</feature>
<keyword evidence="2 6" id="KW-0812">Transmembrane</keyword>
<dbReference type="NCBIfam" id="TIGR01494">
    <property type="entry name" value="ATPase_P-type"/>
    <property type="match status" value="1"/>
</dbReference>
<evidence type="ECO:0000256" key="4">
    <source>
        <dbReference type="ARBA" id="ARBA00022989"/>
    </source>
</evidence>
<reference evidence="10" key="1">
    <citation type="journal article" date="2019" name="Int. J. Syst. Evol. Microbiol.">
        <title>The Global Catalogue of Microorganisms (GCM) 10K type strain sequencing project: providing services to taxonomists for standard genome sequencing and annotation.</title>
        <authorList>
            <consortium name="The Broad Institute Genomics Platform"/>
            <consortium name="The Broad Institute Genome Sequencing Center for Infectious Disease"/>
            <person name="Wu L."/>
            <person name="Ma J."/>
        </authorList>
    </citation>
    <scope>NUCLEOTIDE SEQUENCE [LARGE SCALE GENOMIC DNA]</scope>
    <source>
        <strain evidence="10">CGMCC 1.10832</strain>
    </source>
</reference>
<dbReference type="InterPro" id="IPR036163">
    <property type="entry name" value="HMA_dom_sf"/>
</dbReference>
<feature type="transmembrane region" description="Helical" evidence="6">
    <location>
        <begin position="426"/>
        <end position="445"/>
    </location>
</feature>
<dbReference type="Pfam" id="PF00702">
    <property type="entry name" value="Hydrolase"/>
    <property type="match status" value="1"/>
</dbReference>
<dbReference type="InterPro" id="IPR001757">
    <property type="entry name" value="P_typ_ATPase"/>
</dbReference>
<feature type="transmembrane region" description="Helical" evidence="6">
    <location>
        <begin position="175"/>
        <end position="194"/>
    </location>
</feature>
<feature type="transmembrane region" description="Helical" evidence="6">
    <location>
        <begin position="244"/>
        <end position="265"/>
    </location>
</feature>
<evidence type="ECO:0000313" key="9">
    <source>
        <dbReference type="EMBL" id="GGC43152.1"/>
    </source>
</evidence>
<dbReference type="InterPro" id="IPR023214">
    <property type="entry name" value="HAD_sf"/>
</dbReference>
<dbReference type="InterPro" id="IPR023299">
    <property type="entry name" value="ATPase_P-typ_cyto_dom_N"/>
</dbReference>
<dbReference type="InterPro" id="IPR021993">
    <property type="entry name" value="ATPase-cat-bd"/>
</dbReference>
<feature type="transmembrane region" description="Helical" evidence="6">
    <location>
        <begin position="271"/>
        <end position="290"/>
    </location>
</feature>
<name>A0ABQ1MMF2_9BACT</name>
<keyword evidence="5 6" id="KW-0472">Membrane</keyword>
<dbReference type="InterPro" id="IPR018303">
    <property type="entry name" value="ATPase_P-typ_P_site"/>
</dbReference>
<keyword evidence="10" id="KW-1185">Reference proteome</keyword>
<dbReference type="PRINTS" id="PR00119">
    <property type="entry name" value="CATATPASE"/>
</dbReference>
<feature type="transmembrane region" description="Helical" evidence="6">
    <location>
        <begin position="451"/>
        <end position="475"/>
    </location>
</feature>
<dbReference type="InterPro" id="IPR023298">
    <property type="entry name" value="ATPase_P-typ_TM_dom_sf"/>
</dbReference>
<proteinExistence type="predicted"/>
<dbReference type="SUPFAM" id="SSF56784">
    <property type="entry name" value="HAD-like"/>
    <property type="match status" value="1"/>
</dbReference>
<dbReference type="Gene3D" id="3.40.1110.10">
    <property type="entry name" value="Calcium-transporting ATPase, cytoplasmic domain N"/>
    <property type="match status" value="1"/>
</dbReference>
<dbReference type="Gene3D" id="3.30.70.100">
    <property type="match status" value="1"/>
</dbReference>
<evidence type="ECO:0000256" key="5">
    <source>
        <dbReference type="ARBA" id="ARBA00023136"/>
    </source>
</evidence>
<dbReference type="RefSeq" id="WP_229712613.1">
    <property type="nucleotide sequence ID" value="NZ_BAABHU010000010.1"/>
</dbReference>
<protein>
    <submittedName>
        <fullName evidence="9">ATPase</fullName>
    </submittedName>
</protein>
<dbReference type="PANTHER" id="PTHR46594:SF4">
    <property type="entry name" value="P-TYPE CATION-TRANSPORTING ATPASE"/>
    <property type="match status" value="1"/>
</dbReference>
<dbReference type="Gene3D" id="1.20.1110.10">
    <property type="entry name" value="Calcium-transporting ATPase, transmembrane domain"/>
    <property type="match status" value="1"/>
</dbReference>
<feature type="transmembrane region" description="Helical" evidence="6">
    <location>
        <begin position="771"/>
        <end position="797"/>
    </location>
</feature>
<dbReference type="Gene3D" id="3.40.50.1000">
    <property type="entry name" value="HAD superfamily/HAD-like"/>
    <property type="match status" value="1"/>
</dbReference>
<evidence type="ECO:0000256" key="1">
    <source>
        <dbReference type="ARBA" id="ARBA00004370"/>
    </source>
</evidence>
<evidence type="ECO:0000259" key="8">
    <source>
        <dbReference type="Pfam" id="PF12156"/>
    </source>
</evidence>
<dbReference type="Pfam" id="PF12156">
    <property type="entry name" value="ATPase-cat_bd"/>
    <property type="match status" value="1"/>
</dbReference>
<evidence type="ECO:0000256" key="6">
    <source>
        <dbReference type="SAM" id="Phobius"/>
    </source>
</evidence>
<dbReference type="Gene3D" id="2.70.150.10">
    <property type="entry name" value="Calcium-transporting ATPase, cytoplasmic transduction domain A"/>
    <property type="match status" value="1"/>
</dbReference>
<evidence type="ECO:0000259" key="7">
    <source>
        <dbReference type="Pfam" id="PF00122"/>
    </source>
</evidence>
<dbReference type="SUPFAM" id="SSF81665">
    <property type="entry name" value="Calcium ATPase, transmembrane domain M"/>
    <property type="match status" value="1"/>
</dbReference>
<dbReference type="SUPFAM" id="SSF55008">
    <property type="entry name" value="HMA, heavy metal-associated domain"/>
    <property type="match status" value="1"/>
</dbReference>
<evidence type="ECO:0000313" key="10">
    <source>
        <dbReference type="Proteomes" id="UP000636010"/>
    </source>
</evidence>
<accession>A0ABQ1MMF2</accession>
<dbReference type="Proteomes" id="UP000636010">
    <property type="component" value="Unassembled WGS sequence"/>
</dbReference>
<dbReference type="InterPro" id="IPR036412">
    <property type="entry name" value="HAD-like_sf"/>
</dbReference>
<sequence length="810" mass="90557">MSQATTIKKNEITCQHCGEQCDEQVIQAGENTFCCEGCKLVFELIKENDLTNFYCVAENPGISRKKSGKQSFQFLKDEAFADSLLDFKNESISKVRLYIPAIHCSACVWLLEKLYKLNPAIQSSRVDFNKKSVSISFNHQEVSLLEVVNLLDSLAYTPDIQLDKKSEKANPYRRIWLQLGVAGFAFGNSMLFSLPEYFGMDIFNGSGVERIFPYLNALLALPVLLFSAQDYYKSSWGAIKQKQINMDVPISMGIITLFTYSYYLIFFKSGLGYIDSLSGLLFFLLLGKFYQQKTFDHLRFDRDVKSFFPLSVARIVKNKEEQILLNNILPLDILRIRNEEIIPADSLLLSDEALIDYSFVTGESIPETKQKVELIYAGGRLKGSSILVQVKKRPSQSYLSQLWDDESIQHHAKAQVQNTADSISKYFTAVVLIIAFTSGAYWLFAGTTEQALLTFTSVLIIACPCALALATPVTLGTAMRVLGKNGFYVKNTQSIEQLSGIDSIVFDKTGTLTYPDKAEVSFIGELPDHKILAAISSIFNQSKHPLSRIIHHWLPYYPQQNITDFKEIAGQGISATVNGIQVKLGKQTFVEDSRGYFTKENNNSVVFVAVEGQILGHFSIKHVFRNGLASLLDALKQKFNLHLLSGDNANEASYLSQWITKDKLHFQQLPGQKKEFIQKLQEEGHKVMMAGDGLNDSGALMKSDFGLAVTESTSQFSPACDAILLGKQFSELPRFMRFARLSYYIVIAGFLLSFTYNIVGLSFAVQAALSPVVAAILMPLSSFSVVLLGTLGVNYFAKKEGLFENKNLKL</sequence>
<dbReference type="EMBL" id="BMEC01000010">
    <property type="protein sequence ID" value="GGC43152.1"/>
    <property type="molecule type" value="Genomic_DNA"/>
</dbReference>
<dbReference type="InterPro" id="IPR059000">
    <property type="entry name" value="ATPase_P-type_domA"/>
</dbReference>